<evidence type="ECO:0000313" key="8">
    <source>
        <dbReference type="Proteomes" id="UP000783934"/>
    </source>
</evidence>
<dbReference type="EMBL" id="JAATIZ010000003">
    <property type="protein sequence ID" value="NJB65715.1"/>
    <property type="molecule type" value="Genomic_DNA"/>
</dbReference>
<gene>
    <name evidence="7" type="ORF">GGR41_001964</name>
</gene>
<reference evidence="7 8" key="1">
    <citation type="submission" date="2020-03" db="EMBL/GenBank/DDBJ databases">
        <title>Genomic Encyclopedia of Type Strains, Phase IV (KMG-IV): sequencing the most valuable type-strain genomes for metagenomic binning, comparative biology and taxonomic classification.</title>
        <authorList>
            <person name="Goeker M."/>
        </authorList>
    </citation>
    <scope>NUCLEOTIDE SEQUENCE [LARGE SCALE GENOMIC DNA]</scope>
    <source>
        <strain evidence="7 8">DSM 26613</strain>
    </source>
</reference>
<comment type="subcellular location">
    <subcellularLocation>
        <location evidence="1">Cell membrane</location>
        <topology evidence="1">Multi-pass membrane protein</topology>
    </subcellularLocation>
</comment>
<dbReference type="PANTHER" id="PTHR10010:SF46">
    <property type="entry name" value="SODIUM-DEPENDENT PHOSPHATE TRANSPORT PROTEIN 2B"/>
    <property type="match status" value="1"/>
</dbReference>
<evidence type="ECO:0000313" key="7">
    <source>
        <dbReference type="EMBL" id="NJB65715.1"/>
    </source>
</evidence>
<feature type="transmembrane region" description="Helical" evidence="6">
    <location>
        <begin position="71"/>
        <end position="94"/>
    </location>
</feature>
<comment type="caution">
    <text evidence="7">The sequence shown here is derived from an EMBL/GenBank/DDBJ whole genome shotgun (WGS) entry which is preliminary data.</text>
</comment>
<sequence>MESPMIDVLFPFLGGVGLFLIGMMLLSRGLVAFSGQTLRKALIRFTGTPLKAYSSGAVLTAMMQSSTATTVTLIGFVSAGLVSFNHAVGVVMGASLGNTAASWVVSGIALKVNLSFYTLPLIGIGAICKLLSKGRLADLGMAMAGFGVMFLGLRTLQDAMTGLTGQFDLAALPVGGLGAHLIIMLIGLAMTALLQSSTAAIATTLTAVHAGAISLDQAGSVIVGAAIGTTITSALVTIGSTNAAKRTALAHVLFNLVTGLIAILLLPAYLYLLHKGAQYFHVTPGAVSLALFHTLFILLGSLLFFPFIDRFALLVERLLPEKKDDLTPHLDSSLLTMPELALDASQRTIVQLTQQITDIHQALVSNSGPVPLSLLQRKNTALESAFDFVTRIQVDTDDKKMNQIQVAQLHAIDHLIRLAARQYYFIDESHQINQRAFEEGVVVALEQLRLLDSGLRHQSPEDWVKKLKTQAKKLKDISNEARTSLLQAPGQTASNRAILLETDNYRWLERNAHHIWRIGYYLEQAQQPQNS</sequence>
<feature type="transmembrane region" description="Helical" evidence="6">
    <location>
        <begin position="221"/>
        <end position="240"/>
    </location>
</feature>
<proteinExistence type="predicted"/>
<evidence type="ECO:0000256" key="6">
    <source>
        <dbReference type="SAM" id="Phobius"/>
    </source>
</evidence>
<feature type="transmembrane region" description="Helical" evidence="6">
    <location>
        <begin position="139"/>
        <end position="157"/>
    </location>
</feature>
<evidence type="ECO:0000256" key="3">
    <source>
        <dbReference type="ARBA" id="ARBA00022692"/>
    </source>
</evidence>
<keyword evidence="4 6" id="KW-1133">Transmembrane helix</keyword>
<dbReference type="Pfam" id="PF02690">
    <property type="entry name" value="Na_Pi_cotrans"/>
    <property type="match status" value="2"/>
</dbReference>
<keyword evidence="8" id="KW-1185">Reference proteome</keyword>
<dbReference type="NCBIfam" id="NF037997">
    <property type="entry name" value="Na_Pi_symport"/>
    <property type="match status" value="1"/>
</dbReference>
<dbReference type="InterPro" id="IPR003841">
    <property type="entry name" value="Na/Pi_transpt"/>
</dbReference>
<feature type="transmembrane region" description="Helical" evidence="6">
    <location>
        <begin position="252"/>
        <end position="273"/>
    </location>
</feature>
<dbReference type="Proteomes" id="UP000783934">
    <property type="component" value="Unassembled WGS sequence"/>
</dbReference>
<evidence type="ECO:0000256" key="1">
    <source>
        <dbReference type="ARBA" id="ARBA00004651"/>
    </source>
</evidence>
<dbReference type="PANTHER" id="PTHR10010">
    <property type="entry name" value="SOLUTE CARRIER FAMILY 34 SODIUM PHOSPHATE , MEMBER 2-RELATED"/>
    <property type="match status" value="1"/>
</dbReference>
<organism evidence="7 8">
    <name type="scientific">Paenalcaligenes hominis</name>
    <dbReference type="NCBI Taxonomy" id="643674"/>
    <lineage>
        <taxon>Bacteria</taxon>
        <taxon>Pseudomonadati</taxon>
        <taxon>Pseudomonadota</taxon>
        <taxon>Betaproteobacteria</taxon>
        <taxon>Burkholderiales</taxon>
        <taxon>Alcaligenaceae</taxon>
        <taxon>Paenalcaligenes</taxon>
    </lineage>
</organism>
<keyword evidence="3 6" id="KW-0812">Transmembrane</keyword>
<feature type="transmembrane region" description="Helical" evidence="6">
    <location>
        <begin position="12"/>
        <end position="33"/>
    </location>
</feature>
<evidence type="ECO:0000256" key="2">
    <source>
        <dbReference type="ARBA" id="ARBA00022475"/>
    </source>
</evidence>
<name>A0ABX0WSH5_9BURK</name>
<accession>A0ABX0WSH5</accession>
<feature type="transmembrane region" description="Helical" evidence="6">
    <location>
        <begin position="285"/>
        <end position="308"/>
    </location>
</feature>
<keyword evidence="2" id="KW-1003">Cell membrane</keyword>
<evidence type="ECO:0000256" key="5">
    <source>
        <dbReference type="ARBA" id="ARBA00023136"/>
    </source>
</evidence>
<feature type="transmembrane region" description="Helical" evidence="6">
    <location>
        <begin position="114"/>
        <end position="132"/>
    </location>
</feature>
<feature type="transmembrane region" description="Helical" evidence="6">
    <location>
        <begin position="169"/>
        <end position="190"/>
    </location>
</feature>
<protein>
    <submittedName>
        <fullName evidence="7">Phosphate:Na+ symporter</fullName>
    </submittedName>
</protein>
<dbReference type="RefSeq" id="WP_244951455.1">
    <property type="nucleotide sequence ID" value="NZ_JAATIZ010000003.1"/>
</dbReference>
<keyword evidence="5 6" id="KW-0472">Membrane</keyword>
<evidence type="ECO:0000256" key="4">
    <source>
        <dbReference type="ARBA" id="ARBA00022989"/>
    </source>
</evidence>